<comment type="caution">
    <text evidence="2">The sequence shown here is derived from an EMBL/GenBank/DDBJ whole genome shotgun (WGS) entry which is preliminary data.</text>
</comment>
<accession>A0A2H0DXS1</accession>
<reference evidence="2 3" key="1">
    <citation type="submission" date="2017-09" db="EMBL/GenBank/DDBJ databases">
        <title>Depth-based differentiation of microbial function through sediment-hosted aquifers and enrichment of novel symbionts in the deep terrestrial subsurface.</title>
        <authorList>
            <person name="Probst A.J."/>
            <person name="Ladd B."/>
            <person name="Jarett J.K."/>
            <person name="Geller-Mcgrath D.E."/>
            <person name="Sieber C.M."/>
            <person name="Emerson J.B."/>
            <person name="Anantharaman K."/>
            <person name="Thomas B.C."/>
            <person name="Malmstrom R."/>
            <person name="Stieglmeier M."/>
            <person name="Klingl A."/>
            <person name="Woyke T."/>
            <person name="Ryan C.M."/>
            <person name="Banfield J.F."/>
        </authorList>
    </citation>
    <scope>NUCLEOTIDE SEQUENCE [LARGE SCALE GENOMIC DNA]</scope>
    <source>
        <strain evidence="2">CG22_combo_CG10-13_8_21_14_all_36_13</strain>
    </source>
</reference>
<feature type="chain" id="PRO_5013607649" description="Lipoprotein" evidence="1">
    <location>
        <begin position="24"/>
        <end position="137"/>
    </location>
</feature>
<protein>
    <recommendedName>
        <fullName evidence="4">Lipoprotein</fullName>
    </recommendedName>
</protein>
<name>A0A2H0DXS1_9BACT</name>
<organism evidence="2 3">
    <name type="scientific">Candidatus Campbellbacteria bacterium CG22_combo_CG10-13_8_21_14_all_36_13</name>
    <dbReference type="NCBI Taxonomy" id="1974529"/>
    <lineage>
        <taxon>Bacteria</taxon>
        <taxon>Candidatus Campbelliibacteriota</taxon>
    </lineage>
</organism>
<proteinExistence type="predicted"/>
<sequence length="137" mass="15415">MRTFFLFFFSAFLLAGCAGTLYVADSVGGETITLRRGGMNITITNNSRQDAVAHISAGASPIGLWKDGALYTARFVEVAPGDVVKVFIQQTYPRSRTITLMSTLWVGEERIMSTTRTFTFPNPNREYRGDYLRWDIR</sequence>
<dbReference type="PROSITE" id="PS51257">
    <property type="entry name" value="PROKAR_LIPOPROTEIN"/>
    <property type="match status" value="1"/>
</dbReference>
<evidence type="ECO:0000313" key="2">
    <source>
        <dbReference type="EMBL" id="PIP86976.1"/>
    </source>
</evidence>
<keyword evidence="1" id="KW-0732">Signal</keyword>
<evidence type="ECO:0000313" key="3">
    <source>
        <dbReference type="Proteomes" id="UP000231143"/>
    </source>
</evidence>
<dbReference type="AlphaFoldDB" id="A0A2H0DXS1"/>
<evidence type="ECO:0008006" key="4">
    <source>
        <dbReference type="Google" id="ProtNLM"/>
    </source>
</evidence>
<dbReference type="Proteomes" id="UP000231143">
    <property type="component" value="Unassembled WGS sequence"/>
</dbReference>
<evidence type="ECO:0000256" key="1">
    <source>
        <dbReference type="SAM" id="SignalP"/>
    </source>
</evidence>
<dbReference type="EMBL" id="PCTT01000036">
    <property type="protein sequence ID" value="PIP86976.1"/>
    <property type="molecule type" value="Genomic_DNA"/>
</dbReference>
<feature type="signal peptide" evidence="1">
    <location>
        <begin position="1"/>
        <end position="23"/>
    </location>
</feature>
<gene>
    <name evidence="2" type="ORF">COW81_02745</name>
</gene>